<dbReference type="RefSeq" id="WP_342884312.1">
    <property type="nucleotide sequence ID" value="NZ_JBBMQU010000035.1"/>
</dbReference>
<dbReference type="InterPro" id="IPR041549">
    <property type="entry name" value="IMPa_helical"/>
</dbReference>
<keyword evidence="3" id="KW-1185">Reference proteome</keyword>
<dbReference type="InterPro" id="IPR035423">
    <property type="entry name" value="M60-like_N"/>
</dbReference>
<dbReference type="Pfam" id="PF05345">
    <property type="entry name" value="He_PIG"/>
    <property type="match status" value="2"/>
</dbReference>
<keyword evidence="2" id="KW-0482">Metalloprotease</keyword>
<accession>A0ABU9U5H1</accession>
<dbReference type="SMART" id="SM00736">
    <property type="entry name" value="CADG"/>
    <property type="match status" value="2"/>
</dbReference>
<keyword evidence="2" id="KW-0378">Hydrolase</keyword>
<organism evidence="2 3">
    <name type="scientific">Pseudoalteromonas neustonica</name>
    <dbReference type="NCBI Taxonomy" id="1840331"/>
    <lineage>
        <taxon>Bacteria</taxon>
        <taxon>Pseudomonadati</taxon>
        <taxon>Pseudomonadota</taxon>
        <taxon>Gammaproteobacteria</taxon>
        <taxon>Alteromonadales</taxon>
        <taxon>Pseudoalteromonadaceae</taxon>
        <taxon>Pseudoalteromonas</taxon>
    </lineage>
</organism>
<dbReference type="PROSITE" id="PS51723">
    <property type="entry name" value="PEPTIDASE_M60"/>
    <property type="match status" value="1"/>
</dbReference>
<dbReference type="InterPro" id="IPR013783">
    <property type="entry name" value="Ig-like_fold"/>
</dbReference>
<dbReference type="Pfam" id="PF17291">
    <property type="entry name" value="M60-like_N"/>
    <property type="match status" value="1"/>
</dbReference>
<dbReference type="SUPFAM" id="SSF49313">
    <property type="entry name" value="Cadherin-like"/>
    <property type="match status" value="2"/>
</dbReference>
<dbReference type="Proteomes" id="UP001388366">
    <property type="component" value="Unassembled WGS sequence"/>
</dbReference>
<comment type="caution">
    <text evidence="2">The sequence shown here is derived from an EMBL/GenBank/DDBJ whole genome shotgun (WGS) entry which is preliminary data.</text>
</comment>
<dbReference type="Pfam" id="PF18642">
    <property type="entry name" value="IMPa_helical"/>
    <property type="match status" value="1"/>
</dbReference>
<keyword evidence="2" id="KW-0645">Protease</keyword>
<dbReference type="GO" id="GO:0008237">
    <property type="term" value="F:metallopeptidase activity"/>
    <property type="evidence" value="ECO:0007669"/>
    <property type="project" value="UniProtKB-KW"/>
</dbReference>
<dbReference type="InterPro" id="IPR042279">
    <property type="entry name" value="Pep_M60_3"/>
</dbReference>
<sequence length="1092" mass="122382">MCPNLKSSLITAFLLSFLSGCGGSDEHKSPIIDRPITEVINQTPILLSAPLDAHEGLMYRYSLTFKDPENDLVTVTPSLQPDWLVFDATTQTFSGIPAYEDVGEHIITFQFSDSENQQTKQQVFKVQERANTPPILITTKAAARAGEAFSLTLQVSDVNSDPVSVSIAELPNWLSFNSRSFELTGIATDADVAELTLNVSLSDARVTTVKQLIITISPSYVETALVSGNALDVPNSELLLDAALAEVDAHSLRFQTIKQALFQYDSQSPLTALSWNPTWDATLLKAKYPFNQTVLYTNNSWQQGYESKEQPLAIAGNNKDNSGRYLVFGSNPFRTEINQQMQTFLGNSSTWLAGRNINLAEPLKLVMAQLDESYYFKDQSQTRLWFDTHFADKVSYNEAGACDNTALTGCLTDDIDVLIISQHLRTEHNTEIIAAAVKQALARDIAVLYIQRDGSQTPLGQALFELMNINVIADNYWHRLELKDWDSNVLNNTLPAAAQVVKDLLLRFKNDSFTVDLSSCDTRSCPDQSQYQQQFADAAEIIKNDLREFDLNKRMIFESEGHRFHKLLALLGDHYRQTVTFPMDKLSSDMNAFFKSLFADHSVVNLRKVNPKQIDMGNFSRSDFSHVTPKVVTVTMVSKPKFRSAGVYALPGQTFSITRTDNQAVSTKIFVNSLRDGATHFMSENGYNRPSKLQSIHVPVASNETVYFTSPYGGPIQVEFDKNNISVSFKFESVGQHPYWRSPVDDVLFAEQLEKGDFDWAEVATDGFEIHSKLEKMRQSINEGYWPIASDFANAVVRYTHNYPHVLAGFKGPGISVINEIHDFAASRNLEVQTIDIVKHMNADQPTCGWGCSGNPYDAGWNFNPVGHGDIYELGHGLEKGRFRIDGFGGHSNTNFYSYYTKSLFEDETGNSANCQSLPFESLFNHLQHSKKQPDPFAYMQGLAMSEWSQSHAIYLQIMMAAQAYNKLENGWHLYPRLHIIERAFSQADNNESNWQAQKNALGFNDYTLAEAKLITNNDWLLIALSEVTSLNLSNYFTLWGMATSAKAQQQVNSKNYPVLGDVYFAASEKGYCSSLNHTQVEVDGAQIWPNN</sequence>
<feature type="domain" description="Peptidase M60" evidence="1">
    <location>
        <begin position="640"/>
        <end position="963"/>
    </location>
</feature>
<dbReference type="Gene3D" id="1.10.390.30">
    <property type="entry name" value="Peptidase M60, enhancin-like domain 3"/>
    <property type="match status" value="1"/>
</dbReference>
<dbReference type="EMBL" id="JBBMQU010000035">
    <property type="protein sequence ID" value="MEM5552292.1"/>
    <property type="molecule type" value="Genomic_DNA"/>
</dbReference>
<dbReference type="InterPro" id="IPR006644">
    <property type="entry name" value="Cadg"/>
</dbReference>
<protein>
    <submittedName>
        <fullName evidence="2">ImpA family metalloprotease</fullName>
        <ecNumber evidence="2">3.4.24.-</ecNumber>
    </submittedName>
</protein>
<evidence type="ECO:0000259" key="1">
    <source>
        <dbReference type="PROSITE" id="PS51723"/>
    </source>
</evidence>
<dbReference type="NCBIfam" id="NF038322">
    <property type="entry name" value="ImpA_fam_HExGH"/>
    <property type="match status" value="1"/>
</dbReference>
<dbReference type="Gene3D" id="2.60.40.10">
    <property type="entry name" value="Immunoglobulins"/>
    <property type="match status" value="2"/>
</dbReference>
<dbReference type="EC" id="3.4.24.-" evidence="2"/>
<evidence type="ECO:0000313" key="3">
    <source>
        <dbReference type="Proteomes" id="UP001388366"/>
    </source>
</evidence>
<proteinExistence type="predicted"/>
<reference evidence="2 3" key="1">
    <citation type="submission" date="2024-03" db="EMBL/GenBank/DDBJ databases">
        <title>Community enrichment and isolation of bacterial strains for fucoidan degradation.</title>
        <authorList>
            <person name="Sichert A."/>
        </authorList>
    </citation>
    <scope>NUCLEOTIDE SEQUENCE [LARGE SCALE GENOMIC DNA]</scope>
    <source>
        <strain evidence="2 3">AS81</strain>
    </source>
</reference>
<dbReference type="SMART" id="SM01276">
    <property type="entry name" value="M60-like"/>
    <property type="match status" value="1"/>
</dbReference>
<name>A0ABU9U5H1_9GAMM</name>
<dbReference type="InterPro" id="IPR015919">
    <property type="entry name" value="Cadherin-like_sf"/>
</dbReference>
<evidence type="ECO:0000313" key="2">
    <source>
        <dbReference type="EMBL" id="MEM5552292.1"/>
    </source>
</evidence>
<dbReference type="InterPro" id="IPR031161">
    <property type="entry name" value="Peptidase_M60_dom"/>
</dbReference>
<dbReference type="PROSITE" id="PS51257">
    <property type="entry name" value="PROKAR_LIPOPROTEIN"/>
    <property type="match status" value="1"/>
</dbReference>
<gene>
    <name evidence="2" type="ORF">WNY63_16325</name>
</gene>